<feature type="compositionally biased region" description="Basic and acidic residues" evidence="1">
    <location>
        <begin position="993"/>
        <end position="1003"/>
    </location>
</feature>
<dbReference type="PANTHER" id="PTHR14709">
    <property type="entry name" value="GLUTAMINE AND SERINE-RICH PROTEIN 1-RELATED"/>
    <property type="match status" value="1"/>
</dbReference>
<feature type="region of interest" description="Disordered" evidence="1">
    <location>
        <begin position="825"/>
        <end position="1013"/>
    </location>
</feature>
<evidence type="ECO:0000259" key="2">
    <source>
        <dbReference type="Pfam" id="PF13926"/>
    </source>
</evidence>
<feature type="region of interest" description="Disordered" evidence="1">
    <location>
        <begin position="755"/>
        <end position="803"/>
    </location>
</feature>
<feature type="compositionally biased region" description="Polar residues" evidence="1">
    <location>
        <begin position="199"/>
        <end position="213"/>
    </location>
</feature>
<keyword evidence="4" id="KW-1185">Reference proteome</keyword>
<feature type="compositionally biased region" description="Polar residues" evidence="1">
    <location>
        <begin position="241"/>
        <end position="250"/>
    </location>
</feature>
<feature type="region of interest" description="Disordered" evidence="1">
    <location>
        <begin position="199"/>
        <end position="227"/>
    </location>
</feature>
<evidence type="ECO:0000313" key="3">
    <source>
        <dbReference type="EMBL" id="KAJ8298612.1"/>
    </source>
</evidence>
<feature type="region of interest" description="Disordered" evidence="1">
    <location>
        <begin position="672"/>
        <end position="701"/>
    </location>
</feature>
<feature type="compositionally biased region" description="Polar residues" evidence="1">
    <location>
        <begin position="961"/>
        <end position="971"/>
    </location>
</feature>
<feature type="region of interest" description="Disordered" evidence="1">
    <location>
        <begin position="241"/>
        <end position="261"/>
    </location>
</feature>
<protein>
    <recommendedName>
        <fullName evidence="2">DUF4211 domain-containing protein</fullName>
    </recommendedName>
</protein>
<feature type="compositionally biased region" description="Polar residues" evidence="1">
    <location>
        <begin position="672"/>
        <end position="688"/>
    </location>
</feature>
<feature type="non-terminal residue" evidence="3">
    <location>
        <position position="1"/>
    </location>
</feature>
<dbReference type="InterPro" id="IPR052466">
    <property type="entry name" value="DNA_MethProtect_Complex"/>
</dbReference>
<feature type="region of interest" description="Disordered" evidence="1">
    <location>
        <begin position="378"/>
        <end position="486"/>
    </location>
</feature>
<organism evidence="3 4">
    <name type="scientific">Tegillarca granosa</name>
    <name type="common">Malaysian cockle</name>
    <name type="synonym">Anadara granosa</name>
    <dbReference type="NCBI Taxonomy" id="220873"/>
    <lineage>
        <taxon>Eukaryota</taxon>
        <taxon>Metazoa</taxon>
        <taxon>Spiralia</taxon>
        <taxon>Lophotrochozoa</taxon>
        <taxon>Mollusca</taxon>
        <taxon>Bivalvia</taxon>
        <taxon>Autobranchia</taxon>
        <taxon>Pteriomorphia</taxon>
        <taxon>Arcoida</taxon>
        <taxon>Arcoidea</taxon>
        <taxon>Arcidae</taxon>
        <taxon>Tegillarca</taxon>
    </lineage>
</organism>
<sequence>KWPRKSDSDRDATNAVQKIVLVQKRKNVKESCFSKMDPNHWRNYNQPYGHLGHAGGLAPSAANINIPLLAAEQAGINPGLGLGTLQTHPSVRPVTGLTGGGSTYPLHNPVSQFLDAVNPLQSPYSSQTPFKPSAVQQSPFSLDPSIRSSDQSSLYGLHQQNDSVRAHPKPTYVEEAISSKEQSKHWGLSNFVPSQSHSYGNLASDVTSPTDLTSPPPAHSGSSGNRMSNVQRNVISEDLYSTSSGKSAFHSSEYEDSKNNYQLSNTPHQMSKNRSDFSVSGCSIKDLTKSQTQNMYNTYVSAASVITSDSLYQSKVSSDINYDPVSPATPLSDTGQQNDDYRTVLQEFEAGVHSGHNSVSKGQDLNMLQESHHLLKYSGMPRSGSQQSISQQEVKQVHSSNLGSNSSLHNTHSQSPMQPSPLGGSPHMQMAMGSPQMPSSTVVQSTPPVQAIPDSTTKPKRGRGRKKKDNSEKLKQENLSQNLNQSHDMSQMSINNSAAHMINMGNHQYNQHGGHSYSPQKLQPCSPHTSQGYSPQISVQSAPSNSIPSPINRMTGSMGDGVIRPGTNNVNHNTVSGHPNTLKNSPQVHTSISLSDNLSMSNTPLLADSILGNENFGYENIHQPSSFVEQLHSAGVRMGHMEKSGLDDPLGMHSLGLTDTGNIYTDLETYGNQFENPPNSVPHSNMSYGDSPMHQQHGHPTSTIDEVTLSNLMGQTAPKDSGNMIGESHESWNERTNIEQMRPHPPPIEIDEEFQHLTKPPPDKPKPKNSNNFKVLGGKVENPPPKPPVPSKPSDNSRQSSASNSFLGSFLSFIQGKKPETLSSVNNSVVKRPELPKYIPEPRRARLPDPPEKEKTESLSSLNGSSASNAIGFSDDDSDETDNSNSNLNSTLKTVILNLSDSEEKSNKQTGNPPLKIRISVSKTASSKKSSKSKSKSRNRNKSGSSKKSSHAQIIGDEETANWSGGETAETTGEIPEIDLPPSPAPLRRSSRKTTETKKKYVDTDDEEDEFVGEVSPVKAPVMDEELDYDSDKDPAWTPFAAEHVEILPGFKIGDYIMDRKDLNKFESFPIWRIEHGKMIRKFELYTENGQIRHRAICTFSSWMPSMQRDFIPISVRVISCQKDKEVVEVADRDRPKPALDSTLETAYEEDPLADMFNVYMQIFLSQAMEPGFLGAIQESGEDFYLGPLNSIDNLISRKQDEIEAKVKWRDQFRRALRCKPHIRELDRPNLKQACQACEHASQPAIKSVHLFGQSYDHFTLEDHPVSSTEGGSMEFLIGRMAANYVGTYHSLYHYKYNLYKRCVAKIDIVKQENPNLDNADILDKCLNNRTWVLKIFDDLKTMLDKG</sequence>
<feature type="compositionally biased region" description="Low complexity" evidence="1">
    <location>
        <begin position="398"/>
        <end position="413"/>
    </location>
</feature>
<dbReference type="EMBL" id="JARBDR010000921">
    <property type="protein sequence ID" value="KAJ8298612.1"/>
    <property type="molecule type" value="Genomic_DNA"/>
</dbReference>
<feature type="domain" description="DUF4211" evidence="2">
    <location>
        <begin position="1146"/>
        <end position="1261"/>
    </location>
</feature>
<feature type="region of interest" description="Disordered" evidence="1">
    <location>
        <begin position="123"/>
        <end position="152"/>
    </location>
</feature>
<feature type="compositionally biased region" description="Low complexity" evidence="1">
    <location>
        <begin position="883"/>
        <end position="892"/>
    </location>
</feature>
<gene>
    <name evidence="3" type="ORF">KUTeg_022672</name>
</gene>
<accession>A0ABQ9E012</accession>
<dbReference type="InterPro" id="IPR025451">
    <property type="entry name" value="DUF4211"/>
</dbReference>
<evidence type="ECO:0000313" key="4">
    <source>
        <dbReference type="Proteomes" id="UP001217089"/>
    </source>
</evidence>
<feature type="compositionally biased region" description="Low complexity" evidence="1">
    <location>
        <begin position="858"/>
        <end position="872"/>
    </location>
</feature>
<feature type="compositionally biased region" description="Basic and acidic residues" evidence="1">
    <location>
        <begin position="831"/>
        <end position="857"/>
    </location>
</feature>
<feature type="compositionally biased region" description="Polar residues" evidence="1">
    <location>
        <begin position="477"/>
        <end position="486"/>
    </location>
</feature>
<feature type="region of interest" description="Disordered" evidence="1">
    <location>
        <begin position="506"/>
        <end position="546"/>
    </location>
</feature>
<feature type="compositionally biased region" description="Low complexity" evidence="1">
    <location>
        <begin position="792"/>
        <end position="803"/>
    </location>
</feature>
<reference evidence="3 4" key="1">
    <citation type="submission" date="2022-12" db="EMBL/GenBank/DDBJ databases">
        <title>Chromosome-level genome of Tegillarca granosa.</title>
        <authorList>
            <person name="Kim J."/>
        </authorList>
    </citation>
    <scope>NUCLEOTIDE SEQUENCE [LARGE SCALE GENOMIC DNA]</scope>
    <source>
        <strain evidence="3">Teg-2019</strain>
        <tissue evidence="3">Adductor muscle</tissue>
    </source>
</reference>
<dbReference type="Pfam" id="PF13926">
    <property type="entry name" value="DUF4211"/>
    <property type="match status" value="1"/>
</dbReference>
<feature type="compositionally biased region" description="Basic residues" evidence="1">
    <location>
        <begin position="929"/>
        <end position="941"/>
    </location>
</feature>
<dbReference type="Proteomes" id="UP001217089">
    <property type="component" value="Unassembled WGS sequence"/>
</dbReference>
<proteinExistence type="predicted"/>
<dbReference type="PANTHER" id="PTHR14709:SF1">
    <property type="entry name" value="PROLINE-RICH PROTEIN 12"/>
    <property type="match status" value="1"/>
</dbReference>
<feature type="compositionally biased region" description="Pro residues" evidence="1">
    <location>
        <begin position="782"/>
        <end position="791"/>
    </location>
</feature>
<name>A0ABQ9E012_TEGGR</name>
<comment type="caution">
    <text evidence="3">The sequence shown here is derived from an EMBL/GenBank/DDBJ whole genome shotgun (WGS) entry which is preliminary data.</text>
</comment>
<feature type="compositionally biased region" description="Basic residues" evidence="1">
    <location>
        <begin position="458"/>
        <end position="468"/>
    </location>
</feature>
<feature type="compositionally biased region" description="Polar residues" evidence="1">
    <location>
        <begin position="436"/>
        <end position="456"/>
    </location>
</feature>
<feature type="compositionally biased region" description="Basic and acidic residues" evidence="1">
    <location>
        <begin position="755"/>
        <end position="766"/>
    </location>
</feature>
<evidence type="ECO:0000256" key="1">
    <source>
        <dbReference type="SAM" id="MobiDB-lite"/>
    </source>
</evidence>
<feature type="compositionally biased region" description="Polar residues" evidence="1">
    <location>
        <begin position="383"/>
        <end position="394"/>
    </location>
</feature>
<feature type="compositionally biased region" description="Polar residues" evidence="1">
    <location>
        <begin position="506"/>
        <end position="542"/>
    </location>
</feature>